<protein>
    <submittedName>
        <fullName evidence="1">Histone-lysine N-methyltransferase SETMAR</fullName>
    </submittedName>
</protein>
<name>A0A8X6R922_TRICX</name>
<evidence type="ECO:0000313" key="2">
    <source>
        <dbReference type="Proteomes" id="UP000887159"/>
    </source>
</evidence>
<proteinExistence type="predicted"/>
<sequence length="123" mass="14207">MHTAQLYESSEEYCKTNGVACSQNCFAPPRYARPYTFRTTRELIDSFGCKVLDHAPYRPDLAPSDFHFFWYLKHSLGGNLSSDNEEVKAVENSWLSNLAADFFEEGFQNLFLRYDKCINKLGN</sequence>
<dbReference type="InterPro" id="IPR052709">
    <property type="entry name" value="Transposase-MT_Hybrid"/>
</dbReference>
<comment type="caution">
    <text evidence="1">The sequence shown here is derived from an EMBL/GenBank/DDBJ whole genome shotgun (WGS) entry which is preliminary data.</text>
</comment>
<organism evidence="1 2">
    <name type="scientific">Trichonephila clavipes</name>
    <name type="common">Golden silk orbweaver</name>
    <name type="synonym">Nephila clavipes</name>
    <dbReference type="NCBI Taxonomy" id="2585209"/>
    <lineage>
        <taxon>Eukaryota</taxon>
        <taxon>Metazoa</taxon>
        <taxon>Ecdysozoa</taxon>
        <taxon>Arthropoda</taxon>
        <taxon>Chelicerata</taxon>
        <taxon>Arachnida</taxon>
        <taxon>Araneae</taxon>
        <taxon>Araneomorphae</taxon>
        <taxon>Entelegynae</taxon>
        <taxon>Araneoidea</taxon>
        <taxon>Nephilidae</taxon>
        <taxon>Trichonephila</taxon>
    </lineage>
</organism>
<gene>
    <name evidence="1" type="primary">SETMAR_76</name>
    <name evidence="1" type="ORF">TNCV_1330061</name>
</gene>
<dbReference type="PANTHER" id="PTHR46060">
    <property type="entry name" value="MARINER MOS1 TRANSPOSASE-LIKE PROTEIN"/>
    <property type="match status" value="1"/>
</dbReference>
<dbReference type="GO" id="GO:0003676">
    <property type="term" value="F:nucleic acid binding"/>
    <property type="evidence" value="ECO:0007669"/>
    <property type="project" value="InterPro"/>
</dbReference>
<dbReference type="Proteomes" id="UP000887159">
    <property type="component" value="Unassembled WGS sequence"/>
</dbReference>
<dbReference type="PANTHER" id="PTHR46060:SF1">
    <property type="entry name" value="MARINER MOS1 TRANSPOSASE-LIKE PROTEIN"/>
    <property type="match status" value="1"/>
</dbReference>
<dbReference type="Gene3D" id="3.30.420.10">
    <property type="entry name" value="Ribonuclease H-like superfamily/Ribonuclease H"/>
    <property type="match status" value="1"/>
</dbReference>
<reference evidence="1" key="1">
    <citation type="submission" date="2020-08" db="EMBL/GenBank/DDBJ databases">
        <title>Multicomponent nature underlies the extraordinary mechanical properties of spider dragline silk.</title>
        <authorList>
            <person name="Kono N."/>
            <person name="Nakamura H."/>
            <person name="Mori M."/>
            <person name="Yoshida Y."/>
            <person name="Ohtoshi R."/>
            <person name="Malay A.D."/>
            <person name="Moran D.A.P."/>
            <person name="Tomita M."/>
            <person name="Numata K."/>
            <person name="Arakawa K."/>
        </authorList>
    </citation>
    <scope>NUCLEOTIDE SEQUENCE</scope>
</reference>
<evidence type="ECO:0000313" key="1">
    <source>
        <dbReference type="EMBL" id="GFX87471.1"/>
    </source>
</evidence>
<dbReference type="InterPro" id="IPR036397">
    <property type="entry name" value="RNaseH_sf"/>
</dbReference>
<dbReference type="EMBL" id="BMAU01021035">
    <property type="protein sequence ID" value="GFX87471.1"/>
    <property type="molecule type" value="Genomic_DNA"/>
</dbReference>
<accession>A0A8X6R922</accession>
<keyword evidence="2" id="KW-1185">Reference proteome</keyword>
<dbReference type="AlphaFoldDB" id="A0A8X6R922"/>